<sequence length="350" mass="38484">MSSSPKLPPGLVPVVPYRLLEFHEGALFIGIIVSIFFFGITTTQTWYYFQHYPKDPRKLKTLVGALWIIELIHAVMSIHAIYWYFALNYSNPSALGVSIWSANLTLLTSALITLIAHVFFAWRVYIVNERPQILAAIASSGMSSKAEFMDVIGAEMVSNTAFTTTTVALSFVGGTFAKFPKEIAPISSTALALARYLHCKLPSILSPSTNYLINKLIFWAMNTGALTSLVSLTVLFTSEFSKDLIFLAIFEVVGTVYANSLLATLNIRAITRGQVLTEAGGSLELGSVQTTSSNSLSFRPGTVDQSKTMIFSKGSANSTQTQRDFQFRDPSQTHITIHTEEHTDKADLIV</sequence>
<keyword evidence="1" id="KW-1133">Transmembrane helix</keyword>
<comment type="caution">
    <text evidence="3">The sequence shown here is derived from an EMBL/GenBank/DDBJ whole genome shotgun (WGS) entry which is preliminary data.</text>
</comment>
<dbReference type="OrthoDB" id="2535105at2759"/>
<gene>
    <name evidence="3" type="ORF">D9757_007764</name>
</gene>
<feature type="domain" description="DUF6534" evidence="2">
    <location>
        <begin position="190"/>
        <end position="269"/>
    </location>
</feature>
<organism evidence="3 4">
    <name type="scientific">Collybiopsis confluens</name>
    <dbReference type="NCBI Taxonomy" id="2823264"/>
    <lineage>
        <taxon>Eukaryota</taxon>
        <taxon>Fungi</taxon>
        <taxon>Dikarya</taxon>
        <taxon>Basidiomycota</taxon>
        <taxon>Agaricomycotina</taxon>
        <taxon>Agaricomycetes</taxon>
        <taxon>Agaricomycetidae</taxon>
        <taxon>Agaricales</taxon>
        <taxon>Marasmiineae</taxon>
        <taxon>Omphalotaceae</taxon>
        <taxon>Collybiopsis</taxon>
    </lineage>
</organism>
<feature type="transmembrane region" description="Helical" evidence="1">
    <location>
        <begin position="26"/>
        <end position="49"/>
    </location>
</feature>
<dbReference type="PANTHER" id="PTHR40465:SF1">
    <property type="entry name" value="DUF6534 DOMAIN-CONTAINING PROTEIN"/>
    <property type="match status" value="1"/>
</dbReference>
<feature type="transmembrane region" description="Helical" evidence="1">
    <location>
        <begin position="61"/>
        <end position="85"/>
    </location>
</feature>
<protein>
    <recommendedName>
        <fullName evidence="2">DUF6534 domain-containing protein</fullName>
    </recommendedName>
</protein>
<evidence type="ECO:0000313" key="4">
    <source>
        <dbReference type="Proteomes" id="UP000518752"/>
    </source>
</evidence>
<dbReference type="Proteomes" id="UP000518752">
    <property type="component" value="Unassembled WGS sequence"/>
</dbReference>
<keyword evidence="4" id="KW-1185">Reference proteome</keyword>
<dbReference type="InterPro" id="IPR045339">
    <property type="entry name" value="DUF6534"/>
</dbReference>
<name>A0A8H5MB64_9AGAR</name>
<dbReference type="Pfam" id="PF20152">
    <property type="entry name" value="DUF6534"/>
    <property type="match status" value="1"/>
</dbReference>
<evidence type="ECO:0000313" key="3">
    <source>
        <dbReference type="EMBL" id="KAF5387459.1"/>
    </source>
</evidence>
<dbReference type="PANTHER" id="PTHR40465">
    <property type="entry name" value="CHROMOSOME 1, WHOLE GENOME SHOTGUN SEQUENCE"/>
    <property type="match status" value="1"/>
</dbReference>
<keyword evidence="1" id="KW-0812">Transmembrane</keyword>
<feature type="transmembrane region" description="Helical" evidence="1">
    <location>
        <begin position="216"/>
        <end position="238"/>
    </location>
</feature>
<keyword evidence="1" id="KW-0472">Membrane</keyword>
<proteinExistence type="predicted"/>
<evidence type="ECO:0000259" key="2">
    <source>
        <dbReference type="Pfam" id="PF20152"/>
    </source>
</evidence>
<reference evidence="3 4" key="1">
    <citation type="journal article" date="2020" name="ISME J.">
        <title>Uncovering the hidden diversity of litter-decomposition mechanisms in mushroom-forming fungi.</title>
        <authorList>
            <person name="Floudas D."/>
            <person name="Bentzer J."/>
            <person name="Ahren D."/>
            <person name="Johansson T."/>
            <person name="Persson P."/>
            <person name="Tunlid A."/>
        </authorList>
    </citation>
    <scope>NUCLEOTIDE SEQUENCE [LARGE SCALE GENOMIC DNA]</scope>
    <source>
        <strain evidence="3 4">CBS 406.79</strain>
    </source>
</reference>
<dbReference type="EMBL" id="JAACJN010000032">
    <property type="protein sequence ID" value="KAF5387459.1"/>
    <property type="molecule type" value="Genomic_DNA"/>
</dbReference>
<evidence type="ECO:0000256" key="1">
    <source>
        <dbReference type="SAM" id="Phobius"/>
    </source>
</evidence>
<dbReference type="AlphaFoldDB" id="A0A8H5MB64"/>
<accession>A0A8H5MB64</accession>
<feature type="transmembrane region" description="Helical" evidence="1">
    <location>
        <begin position="244"/>
        <end position="265"/>
    </location>
</feature>
<feature type="transmembrane region" description="Helical" evidence="1">
    <location>
        <begin position="97"/>
        <end position="122"/>
    </location>
</feature>